<sequence>MAARLAAARPRSVTISRLHAAALAEYLIARGDLDEAHALLTTGVGDRLEAAYSCVLVARTIELDLDRGRTEAAKAALARLTEVAPARVSPWSRTTVRRVTGLVLRDADVLRDAVSEAELGGLEFEKARAQLALGEVATDEVPALVQAYTTFQRLGAHGLRRRAGTRLRTLGAKVPRARSKAPGLLTEAEENVARLVQQGMRNRDIAAALHYSPRTIEVYLSRIYAKLHVSSRLELARVLDARQQR</sequence>
<evidence type="ECO:0000313" key="3">
    <source>
        <dbReference type="EMBL" id="ANZ38882.1"/>
    </source>
</evidence>
<dbReference type="Proteomes" id="UP000093053">
    <property type="component" value="Chromosome"/>
</dbReference>
<dbReference type="PROSITE" id="PS50043">
    <property type="entry name" value="HTH_LUXR_2"/>
    <property type="match status" value="1"/>
</dbReference>
<proteinExistence type="predicted"/>
<dbReference type="InterPro" id="IPR016032">
    <property type="entry name" value="Sig_transdc_resp-reg_C-effctor"/>
</dbReference>
<keyword evidence="4" id="KW-1185">Reference proteome</keyword>
<dbReference type="PANTHER" id="PTHR43214">
    <property type="entry name" value="TWO-COMPONENT RESPONSE REGULATOR"/>
    <property type="match status" value="1"/>
</dbReference>
<dbReference type="Gene3D" id="1.10.10.10">
    <property type="entry name" value="Winged helix-like DNA-binding domain superfamily/Winged helix DNA-binding domain"/>
    <property type="match status" value="1"/>
</dbReference>
<dbReference type="GO" id="GO:0003677">
    <property type="term" value="F:DNA binding"/>
    <property type="evidence" value="ECO:0007669"/>
    <property type="project" value="UniProtKB-KW"/>
</dbReference>
<reference evidence="3 4" key="1">
    <citation type="submission" date="2016-07" db="EMBL/GenBank/DDBJ databases">
        <title>Complete genome sequence of the Lentzea guizhouensis DHS C013.</title>
        <authorList>
            <person name="Cao C."/>
        </authorList>
    </citation>
    <scope>NUCLEOTIDE SEQUENCE [LARGE SCALE GENOMIC DNA]</scope>
    <source>
        <strain evidence="3 4">DHS C013</strain>
    </source>
</reference>
<dbReference type="PRINTS" id="PR00038">
    <property type="entry name" value="HTHLUXR"/>
</dbReference>
<organism evidence="3 4">
    <name type="scientific">Lentzea guizhouensis</name>
    <dbReference type="NCBI Taxonomy" id="1586287"/>
    <lineage>
        <taxon>Bacteria</taxon>
        <taxon>Bacillati</taxon>
        <taxon>Actinomycetota</taxon>
        <taxon>Actinomycetes</taxon>
        <taxon>Pseudonocardiales</taxon>
        <taxon>Pseudonocardiaceae</taxon>
        <taxon>Lentzea</taxon>
    </lineage>
</organism>
<dbReference type="SUPFAM" id="SSF46894">
    <property type="entry name" value="C-terminal effector domain of the bipartite response regulators"/>
    <property type="match status" value="1"/>
</dbReference>
<dbReference type="InterPro" id="IPR036388">
    <property type="entry name" value="WH-like_DNA-bd_sf"/>
</dbReference>
<dbReference type="EMBL" id="CP016793">
    <property type="protein sequence ID" value="ANZ38882.1"/>
    <property type="molecule type" value="Genomic_DNA"/>
</dbReference>
<dbReference type="PROSITE" id="PS00622">
    <property type="entry name" value="HTH_LUXR_1"/>
    <property type="match status" value="1"/>
</dbReference>
<evidence type="ECO:0000259" key="2">
    <source>
        <dbReference type="PROSITE" id="PS50043"/>
    </source>
</evidence>
<dbReference type="SMART" id="SM00421">
    <property type="entry name" value="HTH_LUXR"/>
    <property type="match status" value="1"/>
</dbReference>
<dbReference type="AlphaFoldDB" id="A0A1B2HMC0"/>
<keyword evidence="1" id="KW-0238">DNA-binding</keyword>
<evidence type="ECO:0000256" key="1">
    <source>
        <dbReference type="ARBA" id="ARBA00023125"/>
    </source>
</evidence>
<dbReference type="GO" id="GO:0006355">
    <property type="term" value="P:regulation of DNA-templated transcription"/>
    <property type="evidence" value="ECO:0007669"/>
    <property type="project" value="InterPro"/>
</dbReference>
<dbReference type="STRING" id="1586287.BBK82_25230"/>
<dbReference type="Pfam" id="PF00196">
    <property type="entry name" value="GerE"/>
    <property type="match status" value="1"/>
</dbReference>
<dbReference type="InterPro" id="IPR000792">
    <property type="entry name" value="Tscrpt_reg_LuxR_C"/>
</dbReference>
<protein>
    <recommendedName>
        <fullName evidence="2">HTH luxR-type domain-containing protein</fullName>
    </recommendedName>
</protein>
<dbReference type="OrthoDB" id="5476461at2"/>
<dbReference type="KEGG" id="led:BBK82_25230"/>
<evidence type="ECO:0000313" key="4">
    <source>
        <dbReference type="Proteomes" id="UP000093053"/>
    </source>
</evidence>
<dbReference type="CDD" id="cd06170">
    <property type="entry name" value="LuxR_C_like"/>
    <property type="match status" value="1"/>
</dbReference>
<name>A0A1B2HMC0_9PSEU</name>
<gene>
    <name evidence="3" type="ORF">BBK82_25230</name>
</gene>
<dbReference type="RefSeq" id="WP_065917227.1">
    <property type="nucleotide sequence ID" value="NZ_CP016793.1"/>
</dbReference>
<feature type="domain" description="HTH luxR-type" evidence="2">
    <location>
        <begin position="178"/>
        <end position="243"/>
    </location>
</feature>
<dbReference type="InterPro" id="IPR039420">
    <property type="entry name" value="WalR-like"/>
</dbReference>
<accession>A0A1B2HMC0</accession>